<evidence type="ECO:0000256" key="4">
    <source>
        <dbReference type="ARBA" id="ARBA00023157"/>
    </source>
</evidence>
<evidence type="ECO:0000256" key="3">
    <source>
        <dbReference type="ARBA" id="ARBA00022801"/>
    </source>
</evidence>
<evidence type="ECO:0000256" key="5">
    <source>
        <dbReference type="ARBA" id="ARBA00023180"/>
    </source>
</evidence>
<dbReference type="PANTHER" id="PTHR43142:SF1">
    <property type="entry name" value="CARBOXYLIC ESTER HYDROLASE"/>
    <property type="match status" value="1"/>
</dbReference>
<protein>
    <recommendedName>
        <fullName evidence="6">Carboxylic ester hydrolase</fullName>
        <ecNumber evidence="6">3.1.1.-</ecNumber>
    </recommendedName>
</protein>
<dbReference type="InParanoid" id="A0A6P7GAA0"/>
<dbReference type="SUPFAM" id="SSF53474">
    <property type="entry name" value="alpha/beta-Hydrolases"/>
    <property type="match status" value="1"/>
</dbReference>
<keyword evidence="6" id="KW-0732">Signal</keyword>
<gene>
    <name evidence="8" type="primary">LOC114335675</name>
</gene>
<comment type="similarity">
    <text evidence="1 6">Belongs to the type-B carboxylesterase/lipase family.</text>
</comment>
<dbReference type="InterPro" id="IPR019826">
    <property type="entry name" value="Carboxylesterase_B_AS"/>
</dbReference>
<dbReference type="AlphaFoldDB" id="A0A6P7GAA0"/>
<evidence type="ECO:0000256" key="1">
    <source>
        <dbReference type="ARBA" id="ARBA00005964"/>
    </source>
</evidence>
<dbReference type="GO" id="GO:0052689">
    <property type="term" value="F:carboxylic ester hydrolase activity"/>
    <property type="evidence" value="ECO:0007669"/>
    <property type="project" value="UniProtKB-KW"/>
</dbReference>
<keyword evidence="5" id="KW-0325">Glycoprotein</keyword>
<keyword evidence="2" id="KW-0719">Serine esterase</keyword>
<dbReference type="InterPro" id="IPR002018">
    <property type="entry name" value="CarbesteraseB"/>
</dbReference>
<dbReference type="InterPro" id="IPR029058">
    <property type="entry name" value="AB_hydrolase_fold"/>
</dbReference>
<sequence>MKSRLIIFCSLIFVSNKEVFSSPVAEAQSEDDDLIVELENLGKIRGHILQSSEGSDFYAFQDVPYGESTAGSNRFKPSKPRGPWDGVLNATENKKTCPQISMRLNYLNSDSDQSEDCLVLNVYTPVKPSSDKSLPVYFWIHGGGFVLGSGSMSTFDPKYLIDYEIVIVTINYRLGVLGFLTTLDDSIPGNLGLKDQLLALKWTHDHIHKFGGDPNQVTVGGASAGSMSTGFQLLSRVSKGLFRGVIQQSGSPLSRYFYPWDDRKHAFEFGKALNSSFTSTESSDLLELLQQASYTDILDVQKKFSAGSSIVGFTDSLIYKPVLEDESNDDAFVTEPMHGAVLNGHFNLVPILLGINSEEALYFFGHTKNATLEERANFFDESPANLVAESLNIVEEDRETVGNGFKEIYNTSSFVEDTNAFVKYTSNEVFTRAVIRQAEGASQYVPVYLYQLSWLPENSTDIGVPHGAEGWYFWGGTPSGPITESLRKPLLKLWTNFIKYQNPTPEANHETQNVIWPKVQPGVVKYLDLNTQFTVQDNPRDYYSFKSLLDQYIYPPYVTY</sequence>
<dbReference type="Gene3D" id="3.40.50.1820">
    <property type="entry name" value="alpha/beta hydrolase"/>
    <property type="match status" value="1"/>
</dbReference>
<evidence type="ECO:0000256" key="2">
    <source>
        <dbReference type="ARBA" id="ARBA00022487"/>
    </source>
</evidence>
<feature type="domain" description="Carboxylesterase type B" evidence="7">
    <location>
        <begin position="33"/>
        <end position="540"/>
    </location>
</feature>
<evidence type="ECO:0000259" key="7">
    <source>
        <dbReference type="Pfam" id="PF00135"/>
    </source>
</evidence>
<dbReference type="Pfam" id="PF00135">
    <property type="entry name" value="COesterase"/>
    <property type="match status" value="1"/>
</dbReference>
<dbReference type="PANTHER" id="PTHR43142">
    <property type="entry name" value="CARBOXYLIC ESTER HYDROLASE"/>
    <property type="match status" value="1"/>
</dbReference>
<reference evidence="8" key="1">
    <citation type="submission" date="2025-08" db="UniProtKB">
        <authorList>
            <consortium name="RefSeq"/>
        </authorList>
    </citation>
    <scope>IDENTIFICATION</scope>
    <source>
        <tissue evidence="8">Whole insect</tissue>
    </source>
</reference>
<keyword evidence="4" id="KW-1015">Disulfide bond</keyword>
<feature type="chain" id="PRO_5028502403" description="Carboxylic ester hydrolase" evidence="6">
    <location>
        <begin position="22"/>
        <end position="560"/>
    </location>
</feature>
<evidence type="ECO:0000313" key="8">
    <source>
        <dbReference type="RefSeq" id="XP_028141753.1"/>
    </source>
</evidence>
<dbReference type="PROSITE" id="PS00122">
    <property type="entry name" value="CARBOXYLESTERASE_B_1"/>
    <property type="match status" value="1"/>
</dbReference>
<feature type="signal peptide" evidence="6">
    <location>
        <begin position="1"/>
        <end position="21"/>
    </location>
</feature>
<organism evidence="8">
    <name type="scientific">Diabrotica virgifera virgifera</name>
    <name type="common">western corn rootworm</name>
    <dbReference type="NCBI Taxonomy" id="50390"/>
    <lineage>
        <taxon>Eukaryota</taxon>
        <taxon>Metazoa</taxon>
        <taxon>Ecdysozoa</taxon>
        <taxon>Arthropoda</taxon>
        <taxon>Hexapoda</taxon>
        <taxon>Insecta</taxon>
        <taxon>Pterygota</taxon>
        <taxon>Neoptera</taxon>
        <taxon>Endopterygota</taxon>
        <taxon>Coleoptera</taxon>
        <taxon>Polyphaga</taxon>
        <taxon>Cucujiformia</taxon>
        <taxon>Chrysomeloidea</taxon>
        <taxon>Chrysomelidae</taxon>
        <taxon>Galerucinae</taxon>
        <taxon>Diabroticina</taxon>
        <taxon>Diabroticites</taxon>
        <taxon>Diabrotica</taxon>
    </lineage>
</organism>
<accession>A0A6P7GAA0</accession>
<proteinExistence type="inferred from homology"/>
<dbReference type="RefSeq" id="XP_028141753.1">
    <property type="nucleotide sequence ID" value="XM_028285952.1"/>
</dbReference>
<keyword evidence="3 6" id="KW-0378">Hydrolase</keyword>
<evidence type="ECO:0000256" key="6">
    <source>
        <dbReference type="RuleBase" id="RU361235"/>
    </source>
</evidence>
<name>A0A6P7GAA0_DIAVI</name>
<dbReference type="EC" id="3.1.1.-" evidence="6"/>